<evidence type="ECO:0000313" key="1">
    <source>
        <dbReference type="EMBL" id="HGQ54904.1"/>
    </source>
</evidence>
<dbReference type="AlphaFoldDB" id="A0A7V4FDU9"/>
<dbReference type="EMBL" id="DTBX01000014">
    <property type="protein sequence ID" value="HGQ54904.1"/>
    <property type="molecule type" value="Genomic_DNA"/>
</dbReference>
<dbReference type="InterPro" id="IPR027417">
    <property type="entry name" value="P-loop_NTPase"/>
</dbReference>
<sequence length="436" mass="51346">MEVTKRVIVSHPVFGEGEVISSRLNGQELFVHFNSGLKLWVLKKRLLFISEVDTFEKKFDKIKAKRICEALRMGIVPRQDCEDFTFGREEEVNILKKIIKKLKEGKGDTCLIEGEYGSGKTHLLEYLYHSALKEGICVSKITLTPDEVSPHRPKRFWKEFVFNLKFLKNDQEYGFRDLLRQATNLNLYDNIFFSKLLPKLKNIDEGSIKSEVLWQWLEGESTKEYAVYLTDKFRIKGGIRIPALYDFSTASDFYCYLISSLSYIAHQLGLYGILLLIDEAETVAHLWRFQDFLKGLNFLYGLVRVCYNDPELKKLDNQMIHNKMKPTPYIYKDAYLSMVMATTPLTYNYEYIRLTTLFKNKITLKNLKIKDLYECFYTLYNIYKTCYPNFQLSEKEQRTILEEGIERSLGIRDFLKFIIEVFDIYRHTSSLVFINK</sequence>
<organism evidence="1">
    <name type="scientific">candidate division WOR-3 bacterium</name>
    <dbReference type="NCBI Taxonomy" id="2052148"/>
    <lineage>
        <taxon>Bacteria</taxon>
        <taxon>Bacteria division WOR-3</taxon>
    </lineage>
</organism>
<proteinExistence type="predicted"/>
<dbReference type="Pfam" id="PF10923">
    <property type="entry name" value="BrxC_BrxD"/>
    <property type="match status" value="1"/>
</dbReference>
<dbReference type="InterPro" id="IPR021228">
    <property type="entry name" value="BrxD"/>
</dbReference>
<gene>
    <name evidence="1" type="ORF">ENU28_00390</name>
</gene>
<evidence type="ECO:0008006" key="2">
    <source>
        <dbReference type="Google" id="ProtNLM"/>
    </source>
</evidence>
<name>A0A7V4FDU9_UNCW3</name>
<comment type="caution">
    <text evidence="1">The sequence shown here is derived from an EMBL/GenBank/DDBJ whole genome shotgun (WGS) entry which is preliminary data.</text>
</comment>
<reference evidence="1" key="1">
    <citation type="journal article" date="2020" name="mSystems">
        <title>Genome- and Community-Level Interaction Insights into Carbon Utilization and Element Cycling Functions of Hydrothermarchaeota in Hydrothermal Sediment.</title>
        <authorList>
            <person name="Zhou Z."/>
            <person name="Liu Y."/>
            <person name="Xu W."/>
            <person name="Pan J."/>
            <person name="Luo Z.H."/>
            <person name="Li M."/>
        </authorList>
    </citation>
    <scope>NUCLEOTIDE SEQUENCE [LARGE SCALE GENOMIC DNA]</scope>
    <source>
        <strain evidence="1">SpSt-655</strain>
    </source>
</reference>
<dbReference type="Gene3D" id="3.40.50.300">
    <property type="entry name" value="P-loop containing nucleotide triphosphate hydrolases"/>
    <property type="match status" value="1"/>
</dbReference>
<accession>A0A7V4FDU9</accession>
<dbReference type="SUPFAM" id="SSF52540">
    <property type="entry name" value="P-loop containing nucleoside triphosphate hydrolases"/>
    <property type="match status" value="1"/>
</dbReference>
<protein>
    <recommendedName>
        <fullName evidence="2">ATP-binding protein</fullName>
    </recommendedName>
</protein>